<evidence type="ECO:0000313" key="3">
    <source>
        <dbReference type="Proteomes" id="UP000254069"/>
    </source>
</evidence>
<keyword evidence="3" id="KW-1185">Reference proteome</keyword>
<feature type="chain" id="PRO_5017012873" description="OmpA family protein" evidence="1">
    <location>
        <begin position="18"/>
        <end position="139"/>
    </location>
</feature>
<dbReference type="Proteomes" id="UP000254069">
    <property type="component" value="Unassembled WGS sequence"/>
</dbReference>
<feature type="signal peptide" evidence="1">
    <location>
        <begin position="1"/>
        <end position="17"/>
    </location>
</feature>
<dbReference type="AlphaFoldDB" id="A0A380A9R8"/>
<dbReference type="Gene3D" id="3.30.1330.60">
    <property type="entry name" value="OmpA-like domain"/>
    <property type="match status" value="1"/>
</dbReference>
<evidence type="ECO:0008006" key="4">
    <source>
        <dbReference type="Google" id="ProtNLM"/>
    </source>
</evidence>
<gene>
    <name evidence="2" type="ORF">NCTC10738_02490</name>
</gene>
<evidence type="ECO:0000313" key="2">
    <source>
        <dbReference type="EMBL" id="SUI76928.1"/>
    </source>
</evidence>
<reference evidence="2 3" key="1">
    <citation type="submission" date="2018-06" db="EMBL/GenBank/DDBJ databases">
        <authorList>
            <consortium name="Pathogen Informatics"/>
            <person name="Doyle S."/>
        </authorList>
    </citation>
    <scope>NUCLEOTIDE SEQUENCE [LARGE SCALE GENOMIC DNA]</scope>
    <source>
        <strain evidence="2 3">NCTC10738</strain>
    </source>
</reference>
<sequence>MRALILGLLLFTGATQATCEKSVLLGNVDYAKNSSYFSTQDSLQLDKIVADNSDNSSGYLLLEFNMDKSIGDEDLQKYNMWLANRRIERVKEYLTAAHFSHPIVTRIRTATHKDNREVSLHWCNNQQMMATIEKPSAAE</sequence>
<accession>A0A380A9R8</accession>
<organism evidence="2 3">
    <name type="scientific">Shewanella algae</name>
    <dbReference type="NCBI Taxonomy" id="38313"/>
    <lineage>
        <taxon>Bacteria</taxon>
        <taxon>Pseudomonadati</taxon>
        <taxon>Pseudomonadota</taxon>
        <taxon>Gammaproteobacteria</taxon>
        <taxon>Alteromonadales</taxon>
        <taxon>Shewanellaceae</taxon>
        <taxon>Shewanella</taxon>
    </lineage>
</organism>
<dbReference type="InterPro" id="IPR036737">
    <property type="entry name" value="OmpA-like_sf"/>
</dbReference>
<keyword evidence="1" id="KW-0732">Signal</keyword>
<evidence type="ECO:0000256" key="1">
    <source>
        <dbReference type="SAM" id="SignalP"/>
    </source>
</evidence>
<protein>
    <recommendedName>
        <fullName evidence="4">OmpA family protein</fullName>
    </recommendedName>
</protein>
<dbReference type="EMBL" id="UGYO01000001">
    <property type="protein sequence ID" value="SUI76928.1"/>
    <property type="molecule type" value="Genomic_DNA"/>
</dbReference>
<dbReference type="RefSeq" id="WP_044735148.1">
    <property type="nucleotide sequence ID" value="NZ_AP024612.1"/>
</dbReference>
<name>A0A380A9R8_9GAMM</name>
<proteinExistence type="predicted"/>